<keyword evidence="3" id="KW-0560">Oxidoreductase</keyword>
<comment type="caution">
    <text evidence="7">The sequence shown here is derived from an EMBL/GenBank/DDBJ whole genome shotgun (WGS) entry which is preliminary data.</text>
</comment>
<dbReference type="Gene3D" id="3.40.50.720">
    <property type="entry name" value="NAD(P)-binding Rossmann-like Domain"/>
    <property type="match status" value="1"/>
</dbReference>
<evidence type="ECO:0000256" key="3">
    <source>
        <dbReference type="ARBA" id="ARBA00023002"/>
    </source>
</evidence>
<evidence type="ECO:0000256" key="6">
    <source>
        <dbReference type="ARBA" id="ARBA00047561"/>
    </source>
</evidence>
<accession>A0A1Y3GDC5</accession>
<dbReference type="InterPro" id="IPR028161">
    <property type="entry name" value="Met8-like"/>
</dbReference>
<keyword evidence="8" id="KW-1185">Reference proteome</keyword>
<dbReference type="SUPFAM" id="SSF75615">
    <property type="entry name" value="Siroheme synthase middle domains-like"/>
    <property type="match status" value="1"/>
</dbReference>
<proteinExistence type="predicted"/>
<organism evidence="7 8">
    <name type="scientific">Methanonatronarchaeum thermophilum</name>
    <dbReference type="NCBI Taxonomy" id="1927129"/>
    <lineage>
        <taxon>Archaea</taxon>
        <taxon>Methanobacteriati</taxon>
        <taxon>Methanobacteriota</taxon>
        <taxon>Methanonatronarchaeia</taxon>
        <taxon>Methanonatronarchaeales</taxon>
        <taxon>Methanonatronarchaeaceae</taxon>
        <taxon>Methanonatronarchaeum</taxon>
    </lineage>
</organism>
<evidence type="ECO:0000256" key="2">
    <source>
        <dbReference type="ARBA" id="ARBA00012400"/>
    </source>
</evidence>
<dbReference type="InterPro" id="IPR006367">
    <property type="entry name" value="Sirohaem_synthase_N"/>
</dbReference>
<dbReference type="PANTHER" id="PTHR35330:SF1">
    <property type="entry name" value="SIROHEME BIOSYNTHESIS PROTEIN MET8"/>
    <property type="match status" value="1"/>
</dbReference>
<gene>
    <name evidence="7" type="ORF">AMET1_0121</name>
</gene>
<dbReference type="GO" id="GO:0043115">
    <property type="term" value="F:precorrin-2 dehydrogenase activity"/>
    <property type="evidence" value="ECO:0007669"/>
    <property type="project" value="UniProtKB-EC"/>
</dbReference>
<evidence type="ECO:0000256" key="5">
    <source>
        <dbReference type="ARBA" id="ARBA00023244"/>
    </source>
</evidence>
<dbReference type="RefSeq" id="WP_086636549.1">
    <property type="nucleotide sequence ID" value="NZ_MRZU01000002.1"/>
</dbReference>
<dbReference type="UniPathway" id="UPA00262">
    <property type="reaction ID" value="UER00222"/>
</dbReference>
<evidence type="ECO:0000256" key="4">
    <source>
        <dbReference type="ARBA" id="ARBA00023027"/>
    </source>
</evidence>
<keyword evidence="5" id="KW-0627">Porphyrin biosynthesis</keyword>
<evidence type="ECO:0000256" key="1">
    <source>
        <dbReference type="ARBA" id="ARBA00005010"/>
    </source>
</evidence>
<dbReference type="GO" id="GO:0019354">
    <property type="term" value="P:siroheme biosynthetic process"/>
    <property type="evidence" value="ECO:0007669"/>
    <property type="project" value="UniProtKB-UniPathway"/>
</dbReference>
<dbReference type="Gene3D" id="1.10.8.610">
    <property type="entry name" value="SirC, precorrin-2 dehydrogenase, C-terminal helical domain-like"/>
    <property type="match status" value="1"/>
</dbReference>
<reference evidence="7 8" key="1">
    <citation type="submission" date="2016-12" db="EMBL/GenBank/DDBJ databases">
        <title>Discovery of methanogenic haloarchaea.</title>
        <authorList>
            <person name="Sorokin D.Y."/>
            <person name="Makarova K.S."/>
            <person name="Abbas B."/>
            <person name="Ferrer M."/>
            <person name="Golyshin P.N."/>
        </authorList>
    </citation>
    <scope>NUCLEOTIDE SEQUENCE [LARGE SCALE GENOMIC DNA]</scope>
    <source>
        <strain evidence="7">AMET1</strain>
    </source>
</reference>
<dbReference type="OrthoDB" id="10510at2157"/>
<dbReference type="InterPro" id="IPR042518">
    <property type="entry name" value="SirC_C"/>
</dbReference>
<comment type="pathway">
    <text evidence="1">Porphyrin-containing compound metabolism; siroheme biosynthesis; sirohydrochlorin from precorrin-2: step 1/1.</text>
</comment>
<dbReference type="AlphaFoldDB" id="A0A1Y3GDC5"/>
<protein>
    <recommendedName>
        <fullName evidence="2">precorrin-2 dehydrogenase</fullName>
        <ecNumber evidence="2">1.3.1.76</ecNumber>
    </recommendedName>
</protein>
<sequence>MKPLIVSLENKKIVIFGGGSVGLRKAKYFKETKLTVVSDRFHPEFKKLDVTQKQTKITPKNINRFIENAFLVIPALDNKELNNKITKQAMSKNILVNQVDGEEGDVIIPSTIQDEYLISISSLGRSPAFCKYMRKKLEKELGPEYGLMVKLQDEIRETLKKEIKNQKERQEILWRVIESEEIWSLLRKNFYQKAVKKSREIIGERNG</sequence>
<dbReference type="Pfam" id="PF13241">
    <property type="entry name" value="NAD_binding_7"/>
    <property type="match status" value="1"/>
</dbReference>
<dbReference type="GO" id="GO:0004325">
    <property type="term" value="F:ferrochelatase activity"/>
    <property type="evidence" value="ECO:0007669"/>
    <property type="project" value="InterPro"/>
</dbReference>
<dbReference type="PANTHER" id="PTHR35330">
    <property type="entry name" value="SIROHEME BIOSYNTHESIS PROTEIN MET8"/>
    <property type="match status" value="1"/>
</dbReference>
<evidence type="ECO:0000313" key="7">
    <source>
        <dbReference type="EMBL" id="OUJ19451.1"/>
    </source>
</evidence>
<keyword evidence="4" id="KW-0520">NAD</keyword>
<dbReference type="EMBL" id="MRZU01000002">
    <property type="protein sequence ID" value="OUJ19451.1"/>
    <property type="molecule type" value="Genomic_DNA"/>
</dbReference>
<dbReference type="Proteomes" id="UP000195137">
    <property type="component" value="Unassembled WGS sequence"/>
</dbReference>
<dbReference type="InterPro" id="IPR036291">
    <property type="entry name" value="NAD(P)-bd_dom_sf"/>
</dbReference>
<dbReference type="EC" id="1.3.1.76" evidence="2"/>
<dbReference type="NCBIfam" id="TIGR01470">
    <property type="entry name" value="cysG_Nterm"/>
    <property type="match status" value="1"/>
</dbReference>
<name>A0A1Y3GDC5_9EURY</name>
<evidence type="ECO:0000313" key="8">
    <source>
        <dbReference type="Proteomes" id="UP000195137"/>
    </source>
</evidence>
<comment type="catalytic activity">
    <reaction evidence="6">
        <text>precorrin-2 + NAD(+) = sirohydrochlorin + NADH + 2 H(+)</text>
        <dbReference type="Rhea" id="RHEA:15613"/>
        <dbReference type="ChEBI" id="CHEBI:15378"/>
        <dbReference type="ChEBI" id="CHEBI:57540"/>
        <dbReference type="ChEBI" id="CHEBI:57945"/>
        <dbReference type="ChEBI" id="CHEBI:58351"/>
        <dbReference type="ChEBI" id="CHEBI:58827"/>
        <dbReference type="EC" id="1.3.1.76"/>
    </reaction>
</comment>
<dbReference type="SUPFAM" id="SSF51735">
    <property type="entry name" value="NAD(P)-binding Rossmann-fold domains"/>
    <property type="match status" value="1"/>
</dbReference>